<keyword evidence="2 6" id="KW-0732">Signal</keyword>
<evidence type="ECO:0000313" key="7">
    <source>
        <dbReference type="EMBL" id="MDF1585325.1"/>
    </source>
</evidence>
<evidence type="ECO:0000256" key="1">
    <source>
        <dbReference type="ARBA" id="ARBA00022475"/>
    </source>
</evidence>
<keyword evidence="5" id="KW-0449">Lipoprotein</keyword>
<evidence type="ECO:0000256" key="4">
    <source>
        <dbReference type="ARBA" id="ARBA00023139"/>
    </source>
</evidence>
<keyword evidence="3" id="KW-0472">Membrane</keyword>
<feature type="chain" id="PRO_5042954464" evidence="6">
    <location>
        <begin position="19"/>
        <end position="296"/>
    </location>
</feature>
<gene>
    <name evidence="7" type="ORF">PZ740_02880</name>
</gene>
<comment type="caution">
    <text evidence="7">The sequence shown here is derived from an EMBL/GenBank/DDBJ whole genome shotgun (WGS) entry which is preliminary data.</text>
</comment>
<keyword evidence="4" id="KW-0564">Palmitate</keyword>
<dbReference type="EMBL" id="JARGEQ010000016">
    <property type="protein sequence ID" value="MDF1585325.1"/>
    <property type="molecule type" value="Genomic_DNA"/>
</dbReference>
<feature type="signal peptide" evidence="6">
    <location>
        <begin position="1"/>
        <end position="18"/>
    </location>
</feature>
<dbReference type="PANTHER" id="PTHR41164:SF1">
    <property type="entry name" value="CURLI PRODUCTION ASSEMBLY_TRANSPORT COMPONENT CSGG"/>
    <property type="match status" value="1"/>
</dbReference>
<dbReference type="RefSeq" id="WP_327787741.1">
    <property type="nucleotide sequence ID" value="NZ_JARGEQ010000016.1"/>
</dbReference>
<dbReference type="AlphaFoldDB" id="A0AAP3UXY9"/>
<protein>
    <submittedName>
        <fullName evidence="7">CsgG/HfaB family protein</fullName>
    </submittedName>
</protein>
<evidence type="ECO:0000256" key="5">
    <source>
        <dbReference type="ARBA" id="ARBA00023288"/>
    </source>
</evidence>
<keyword evidence="8" id="KW-1185">Reference proteome</keyword>
<accession>A0AAP3UXY9</accession>
<evidence type="ECO:0000256" key="3">
    <source>
        <dbReference type="ARBA" id="ARBA00023136"/>
    </source>
</evidence>
<name>A0AAP3UXY9_9PROT</name>
<evidence type="ECO:0000313" key="8">
    <source>
        <dbReference type="Proteomes" id="UP001301140"/>
    </source>
</evidence>
<dbReference type="PROSITE" id="PS51257">
    <property type="entry name" value="PROKAR_LIPOPROTEIN"/>
    <property type="match status" value="1"/>
</dbReference>
<organism evidence="7 8">
    <name type="scientific">Marinimicrococcus flavescens</name>
    <dbReference type="NCBI Taxonomy" id="3031815"/>
    <lineage>
        <taxon>Bacteria</taxon>
        <taxon>Pseudomonadati</taxon>
        <taxon>Pseudomonadota</taxon>
        <taxon>Alphaproteobacteria</taxon>
        <taxon>Geminicoccales</taxon>
        <taxon>Geminicoccaceae</taxon>
        <taxon>Marinimicrococcus</taxon>
    </lineage>
</organism>
<dbReference type="Proteomes" id="UP001301140">
    <property type="component" value="Unassembled WGS sequence"/>
</dbReference>
<dbReference type="InterPro" id="IPR005534">
    <property type="entry name" value="Curli_assmbl/transp-comp_CsgG"/>
</dbReference>
<reference evidence="7 8" key="1">
    <citation type="submission" date="2023-03" db="EMBL/GenBank/DDBJ databases">
        <title>YIM 152171 draft genome.</title>
        <authorList>
            <person name="Yang Z."/>
        </authorList>
    </citation>
    <scope>NUCLEOTIDE SEQUENCE [LARGE SCALE GENOMIC DNA]</scope>
    <source>
        <strain evidence="7 8">YIM 152171</strain>
    </source>
</reference>
<evidence type="ECO:0000256" key="2">
    <source>
        <dbReference type="ARBA" id="ARBA00022729"/>
    </source>
</evidence>
<sequence>MKRLLTLVAASMTLAACTAGNMPLLRGPAVEPALTPQSDALACLAEKAPDPRRKVAVASVTDRTGKFSVDDGGYKVSQGPDLMAISAFAKTGAVDLVERLDTKVLEWELNYADKKVLGDGPRIAVTPQGRQKVAYRGIMPGELMGSDYYLVGGITSIDYNIGSAGAEVSISGIGGGYREFRLLVGVDLRLVETRTSRIAAVSSLQKQIVGYETQAGIFRFFGDTLVDVSAGNKVNEPISLGVRAVIERAVFDLVTQVYGLADGDCHELLRLADASAATFAATTGRRSSTAIGRTDS</sequence>
<dbReference type="Gene3D" id="3.40.50.10610">
    <property type="entry name" value="ABC-type transport auxiliary lipoprotein component"/>
    <property type="match status" value="1"/>
</dbReference>
<keyword evidence="1" id="KW-1003">Cell membrane</keyword>
<dbReference type="GO" id="GO:0030288">
    <property type="term" value="C:outer membrane-bounded periplasmic space"/>
    <property type="evidence" value="ECO:0007669"/>
    <property type="project" value="InterPro"/>
</dbReference>
<dbReference type="PANTHER" id="PTHR41164">
    <property type="entry name" value="CURLI PRODUCTION ASSEMBLY/TRANSPORT COMPONENT CSGG"/>
    <property type="match status" value="1"/>
</dbReference>
<proteinExistence type="predicted"/>
<evidence type="ECO:0000256" key="6">
    <source>
        <dbReference type="SAM" id="SignalP"/>
    </source>
</evidence>
<dbReference type="Pfam" id="PF03783">
    <property type="entry name" value="CsgG"/>
    <property type="match status" value="1"/>
</dbReference>